<keyword evidence="2" id="KW-0472">Membrane</keyword>
<dbReference type="AlphaFoldDB" id="A0A0R1R9N4"/>
<evidence type="ECO:0000256" key="2">
    <source>
        <dbReference type="SAM" id="Phobius"/>
    </source>
</evidence>
<dbReference type="EMBL" id="AZFF01000015">
    <property type="protein sequence ID" value="KRL53759.1"/>
    <property type="molecule type" value="Genomic_DNA"/>
</dbReference>
<accession>A0A0R1R9N4</accession>
<dbReference type="InterPro" id="IPR003675">
    <property type="entry name" value="Rce1/LyrA-like_dom"/>
</dbReference>
<feature type="transmembrane region" description="Helical" evidence="2">
    <location>
        <begin position="6"/>
        <end position="26"/>
    </location>
</feature>
<keyword evidence="2" id="KW-0812">Transmembrane</keyword>
<organism evidence="4 5">
    <name type="scientific">Furfurilactobacillus rossiae DSM 15814</name>
    <dbReference type="NCBI Taxonomy" id="1114972"/>
    <lineage>
        <taxon>Bacteria</taxon>
        <taxon>Bacillati</taxon>
        <taxon>Bacillota</taxon>
        <taxon>Bacilli</taxon>
        <taxon>Lactobacillales</taxon>
        <taxon>Lactobacillaceae</taxon>
        <taxon>Furfurilactobacillus</taxon>
    </lineage>
</organism>
<evidence type="ECO:0000259" key="3">
    <source>
        <dbReference type="Pfam" id="PF02517"/>
    </source>
</evidence>
<comment type="similarity">
    <text evidence="1">Belongs to the UPF0177 family.</text>
</comment>
<dbReference type="eggNOG" id="COG1266">
    <property type="taxonomic scope" value="Bacteria"/>
</dbReference>
<dbReference type="Proteomes" id="UP000051999">
    <property type="component" value="Unassembled WGS sequence"/>
</dbReference>
<evidence type="ECO:0000256" key="1">
    <source>
        <dbReference type="ARBA" id="ARBA00009067"/>
    </source>
</evidence>
<sequence length="242" mass="26734">MSQNKWFKVLVPWVVVIIVALLFGWIQRSTGSTISFIVIFEVVMFTSVWLLNHFWLHVPIFLRPTERSWRLLPINWTSLVVLLLAIAVVFGGKGNFWLSCVVLVFVGITEEFAFRGVILPLASKLGSVQNQLWVGILVSSALFGVAHGVNLLHQALLITGFQMLSAFSIGILLSALYLRTGSLVFPILLHGLNDFLSSYGSGGLQSPQVSLTGVGLALVYLLTGLFLLRKSKRNTIQQPIKA</sequence>
<keyword evidence="2" id="KW-1133">Transmembrane helix</keyword>
<feature type="transmembrane region" description="Helical" evidence="2">
    <location>
        <begin position="97"/>
        <end position="119"/>
    </location>
</feature>
<dbReference type="PATRIC" id="fig|1114972.6.peg.873"/>
<evidence type="ECO:0000313" key="5">
    <source>
        <dbReference type="Proteomes" id="UP000051999"/>
    </source>
</evidence>
<reference evidence="4 5" key="1">
    <citation type="journal article" date="2015" name="Genome Announc.">
        <title>Expanding the biotechnology potential of lactobacilli through comparative genomics of 213 strains and associated genera.</title>
        <authorList>
            <person name="Sun Z."/>
            <person name="Harris H.M."/>
            <person name="McCann A."/>
            <person name="Guo C."/>
            <person name="Argimon S."/>
            <person name="Zhang W."/>
            <person name="Yang X."/>
            <person name="Jeffery I.B."/>
            <person name="Cooney J.C."/>
            <person name="Kagawa T.F."/>
            <person name="Liu W."/>
            <person name="Song Y."/>
            <person name="Salvetti E."/>
            <person name="Wrobel A."/>
            <person name="Rasinkangas P."/>
            <person name="Parkhill J."/>
            <person name="Rea M.C."/>
            <person name="O'Sullivan O."/>
            <person name="Ritari J."/>
            <person name="Douillard F.P."/>
            <person name="Paul Ross R."/>
            <person name="Yang R."/>
            <person name="Briner A.E."/>
            <person name="Felis G.E."/>
            <person name="de Vos W.M."/>
            <person name="Barrangou R."/>
            <person name="Klaenhammer T.R."/>
            <person name="Caufield P.W."/>
            <person name="Cui Y."/>
            <person name="Zhang H."/>
            <person name="O'Toole P.W."/>
        </authorList>
    </citation>
    <scope>NUCLEOTIDE SEQUENCE [LARGE SCALE GENOMIC DNA]</scope>
    <source>
        <strain evidence="4 5">DSM 15814</strain>
    </source>
</reference>
<feature type="transmembrane region" description="Helical" evidence="2">
    <location>
        <begin position="209"/>
        <end position="228"/>
    </location>
</feature>
<feature type="domain" description="CAAX prenyl protease 2/Lysostaphin resistance protein A-like" evidence="3">
    <location>
        <begin position="95"/>
        <end position="196"/>
    </location>
</feature>
<dbReference type="PANTHER" id="PTHR36435">
    <property type="entry name" value="SLR1288 PROTEIN"/>
    <property type="match status" value="1"/>
</dbReference>
<feature type="transmembrane region" description="Helical" evidence="2">
    <location>
        <begin position="33"/>
        <end position="51"/>
    </location>
</feature>
<protein>
    <recommendedName>
        <fullName evidence="3">CAAX prenyl protease 2/Lysostaphin resistance protein A-like domain-containing protein</fullName>
    </recommendedName>
</protein>
<proteinExistence type="inferred from homology"/>
<name>A0A0R1R9N4_9LACO</name>
<evidence type="ECO:0000313" key="4">
    <source>
        <dbReference type="EMBL" id="KRL53759.1"/>
    </source>
</evidence>
<dbReference type="InterPro" id="IPR052710">
    <property type="entry name" value="CAAX_protease"/>
</dbReference>
<dbReference type="STRING" id="1114972.FD35_GL000865"/>
<keyword evidence="5" id="KW-1185">Reference proteome</keyword>
<comment type="caution">
    <text evidence="4">The sequence shown here is derived from an EMBL/GenBank/DDBJ whole genome shotgun (WGS) entry which is preliminary data.</text>
</comment>
<dbReference type="GO" id="GO:0080120">
    <property type="term" value="P:CAAX-box protein maturation"/>
    <property type="evidence" value="ECO:0007669"/>
    <property type="project" value="UniProtKB-ARBA"/>
</dbReference>
<dbReference type="Pfam" id="PF02517">
    <property type="entry name" value="Rce1-like"/>
    <property type="match status" value="1"/>
</dbReference>
<feature type="transmembrane region" description="Helical" evidence="2">
    <location>
        <begin position="71"/>
        <end position="90"/>
    </location>
</feature>
<dbReference type="PANTHER" id="PTHR36435:SF1">
    <property type="entry name" value="CAAX AMINO TERMINAL PROTEASE FAMILY PROTEIN"/>
    <property type="match status" value="1"/>
</dbReference>
<feature type="transmembrane region" description="Helical" evidence="2">
    <location>
        <begin position="164"/>
        <end position="189"/>
    </location>
</feature>
<gene>
    <name evidence="4" type="ORF">FD35_GL000865</name>
</gene>
<feature type="transmembrane region" description="Helical" evidence="2">
    <location>
        <begin position="131"/>
        <end position="152"/>
    </location>
</feature>
<dbReference type="GO" id="GO:0004175">
    <property type="term" value="F:endopeptidase activity"/>
    <property type="evidence" value="ECO:0007669"/>
    <property type="project" value="UniProtKB-ARBA"/>
</dbReference>
<dbReference type="RefSeq" id="WP_017260469.1">
    <property type="nucleotide sequence ID" value="NZ_AUAW01000015.1"/>
</dbReference>